<keyword evidence="1" id="KW-0472">Membrane</keyword>
<evidence type="ECO:0000313" key="3">
    <source>
        <dbReference type="Proteomes" id="UP000008076"/>
    </source>
</evidence>
<dbReference type="EMBL" id="DS550293">
    <property type="protein sequence ID" value="EDR23518.1"/>
    <property type="molecule type" value="Genomic_DNA"/>
</dbReference>
<sequence>MMIFLITGILFFISMFGFIFYLNMTSNPIVCGPIKEIILPTIQVLGDTSILQRLTLQEIPIYQEIISYYPQAQIYLSLFIKKASVIGLNSPILLIVIGIFLLSKKSIQTTRITVVSLITTIIIMLTSIEFITKTHDILSCIICSLIIIILILIIVNFMISYGHLFLFPIILINCCSVVIGLYRVFVIEVFILFMIVYIFSLLYIYFWSSGYAVFASTLIFIGINQLLPLRSGYLLATIFLVTGSKIN</sequence>
<dbReference type="OMA" id="MTAVEFM"/>
<evidence type="ECO:0000256" key="1">
    <source>
        <dbReference type="SAM" id="Phobius"/>
    </source>
</evidence>
<dbReference type="OrthoDB" id="30564at2759"/>
<dbReference type="KEGG" id="edi:EDI_346930"/>
<accession>B0EPM2</accession>
<feature type="transmembrane region" description="Helical" evidence="1">
    <location>
        <begin position="83"/>
        <end position="103"/>
    </location>
</feature>
<feature type="transmembrane region" description="Helical" evidence="1">
    <location>
        <begin position="137"/>
        <end position="159"/>
    </location>
</feature>
<keyword evidence="1" id="KW-0812">Transmembrane</keyword>
<keyword evidence="3" id="KW-1185">Reference proteome</keyword>
<organism evidence="3">
    <name type="scientific">Entamoeba dispar (strain ATCC PRA-260 / SAW760)</name>
    <dbReference type="NCBI Taxonomy" id="370354"/>
    <lineage>
        <taxon>Eukaryota</taxon>
        <taxon>Amoebozoa</taxon>
        <taxon>Evosea</taxon>
        <taxon>Archamoebae</taxon>
        <taxon>Mastigamoebida</taxon>
        <taxon>Entamoebidae</taxon>
        <taxon>Entamoeba</taxon>
    </lineage>
</organism>
<keyword evidence="1" id="KW-1133">Transmembrane helix</keyword>
<dbReference type="Proteomes" id="UP000008076">
    <property type="component" value="Unassembled WGS sequence"/>
</dbReference>
<protein>
    <submittedName>
        <fullName evidence="2">Uncharacterized protein</fullName>
    </submittedName>
</protein>
<evidence type="ECO:0000313" key="2">
    <source>
        <dbReference type="EMBL" id="EDR23518.1"/>
    </source>
</evidence>
<feature type="transmembrane region" description="Helical" evidence="1">
    <location>
        <begin position="109"/>
        <end position="130"/>
    </location>
</feature>
<proteinExistence type="predicted"/>
<feature type="transmembrane region" description="Helical" evidence="1">
    <location>
        <begin position="165"/>
        <end position="182"/>
    </location>
</feature>
<reference evidence="3" key="1">
    <citation type="submission" date="2007-12" db="EMBL/GenBank/DDBJ databases">
        <title>Annotation of Entamoeba dispar SAW760.</title>
        <authorList>
            <person name="Lorenzi H."/>
            <person name="Inman J."/>
            <person name="Schobel S."/>
            <person name="Amedeo P."/>
            <person name="Caler E."/>
        </authorList>
    </citation>
    <scope>NUCLEOTIDE SEQUENCE [LARGE SCALE GENOMIC DNA]</scope>
    <source>
        <strain evidence="3">ATCC PRA-260 / SAW760</strain>
    </source>
</reference>
<dbReference type="RefSeq" id="XP_001740078.1">
    <property type="nucleotide sequence ID" value="XM_001740026.1"/>
</dbReference>
<feature type="transmembrane region" description="Helical" evidence="1">
    <location>
        <begin position="189"/>
        <end position="207"/>
    </location>
</feature>
<dbReference type="eggNOG" id="ENOG502RCFM">
    <property type="taxonomic scope" value="Eukaryota"/>
</dbReference>
<dbReference type="GeneID" id="5885239"/>
<gene>
    <name evidence="2" type="ORF">EDI_346930</name>
</gene>
<name>B0EPM2_ENTDS</name>
<feature type="transmembrane region" description="Helical" evidence="1">
    <location>
        <begin position="213"/>
        <end position="241"/>
    </location>
</feature>
<feature type="transmembrane region" description="Helical" evidence="1">
    <location>
        <begin position="6"/>
        <end position="24"/>
    </location>
</feature>
<dbReference type="AlphaFoldDB" id="B0EPM2"/>